<sequence>MNLLLIEDDLNICDLISLYIKKNGWHIRFETDGHKGLAAYYDDEPDLVIIDIMLPEINGLEVCKEIRQDDQLMPILMLTGKGETEDIVKGLETGADDYLVKPFDPHELMARIKSLARRSFPFAGDQGGFTYGNTVVHLETQSLTIQDEPVSCAPRELMLLQFLVRYQEQTLSRAQILDQIWGKSFEGDPRTVDVHMKRIREKLRKHGSDWHLITVRGVGYRLETKGGLDE</sequence>
<dbReference type="InterPro" id="IPR016032">
    <property type="entry name" value="Sig_transdc_resp-reg_C-effctor"/>
</dbReference>
<dbReference type="Proteomes" id="UP000094463">
    <property type="component" value="Chromosome"/>
</dbReference>
<dbReference type="CDD" id="cd17574">
    <property type="entry name" value="REC_OmpR"/>
    <property type="match status" value="1"/>
</dbReference>
<evidence type="ECO:0000256" key="5">
    <source>
        <dbReference type="ARBA" id="ARBA00023125"/>
    </source>
</evidence>
<dbReference type="PROSITE" id="PS51755">
    <property type="entry name" value="OMPR_PHOB"/>
    <property type="match status" value="1"/>
</dbReference>
<keyword evidence="3" id="KW-0902">Two-component regulatory system</keyword>
<keyword evidence="2 7" id="KW-0597">Phosphoprotein</keyword>
<dbReference type="Gene3D" id="6.10.250.690">
    <property type="match status" value="1"/>
</dbReference>
<dbReference type="InterPro" id="IPR001867">
    <property type="entry name" value="OmpR/PhoB-type_DNA-bd"/>
</dbReference>
<keyword evidence="12" id="KW-1185">Reference proteome</keyword>
<evidence type="ECO:0000259" key="9">
    <source>
        <dbReference type="PROSITE" id="PS50110"/>
    </source>
</evidence>
<evidence type="ECO:0000256" key="2">
    <source>
        <dbReference type="ARBA" id="ARBA00022553"/>
    </source>
</evidence>
<evidence type="ECO:0000256" key="4">
    <source>
        <dbReference type="ARBA" id="ARBA00023015"/>
    </source>
</evidence>
<dbReference type="GO" id="GO:0000976">
    <property type="term" value="F:transcription cis-regulatory region binding"/>
    <property type="evidence" value="ECO:0007669"/>
    <property type="project" value="TreeGrafter"/>
</dbReference>
<dbReference type="GO" id="GO:0006355">
    <property type="term" value="P:regulation of DNA-templated transcription"/>
    <property type="evidence" value="ECO:0007669"/>
    <property type="project" value="InterPro"/>
</dbReference>
<dbReference type="SUPFAM" id="SSF46894">
    <property type="entry name" value="C-terminal effector domain of the bipartite response regulators"/>
    <property type="match status" value="1"/>
</dbReference>
<feature type="domain" description="Response regulatory" evidence="9">
    <location>
        <begin position="2"/>
        <end position="116"/>
    </location>
</feature>
<dbReference type="SMART" id="SM00862">
    <property type="entry name" value="Trans_reg_C"/>
    <property type="match status" value="1"/>
</dbReference>
<evidence type="ECO:0000256" key="7">
    <source>
        <dbReference type="PROSITE-ProRule" id="PRU00169"/>
    </source>
</evidence>
<protein>
    <submittedName>
        <fullName evidence="11">Two-component response regulator</fullName>
    </submittedName>
</protein>
<dbReference type="GO" id="GO:0005829">
    <property type="term" value="C:cytosol"/>
    <property type="evidence" value="ECO:0007669"/>
    <property type="project" value="TreeGrafter"/>
</dbReference>
<dbReference type="InterPro" id="IPR036388">
    <property type="entry name" value="WH-like_DNA-bd_sf"/>
</dbReference>
<keyword evidence="4" id="KW-0805">Transcription regulation</keyword>
<feature type="domain" description="OmpR/PhoB-type" evidence="10">
    <location>
        <begin position="126"/>
        <end position="224"/>
    </location>
</feature>
<dbReference type="CDD" id="cd00383">
    <property type="entry name" value="trans_reg_C"/>
    <property type="match status" value="1"/>
</dbReference>
<dbReference type="GO" id="GO:0000156">
    <property type="term" value="F:phosphorelay response regulator activity"/>
    <property type="evidence" value="ECO:0007669"/>
    <property type="project" value="TreeGrafter"/>
</dbReference>
<dbReference type="PANTHER" id="PTHR48111">
    <property type="entry name" value="REGULATOR OF RPOS"/>
    <property type="match status" value="1"/>
</dbReference>
<dbReference type="STRING" id="632773.BBEV_2660"/>
<dbReference type="RefSeq" id="WP_069365922.1">
    <property type="nucleotide sequence ID" value="NZ_CP012502.1"/>
</dbReference>
<dbReference type="Gene3D" id="3.40.50.2300">
    <property type="match status" value="1"/>
</dbReference>
<dbReference type="PANTHER" id="PTHR48111:SF40">
    <property type="entry name" value="PHOSPHATE REGULON TRANSCRIPTIONAL REGULATORY PROTEIN PHOB"/>
    <property type="match status" value="1"/>
</dbReference>
<dbReference type="GO" id="GO:0032993">
    <property type="term" value="C:protein-DNA complex"/>
    <property type="evidence" value="ECO:0007669"/>
    <property type="project" value="TreeGrafter"/>
</dbReference>
<evidence type="ECO:0000313" key="11">
    <source>
        <dbReference type="EMBL" id="AOM83998.1"/>
    </source>
</evidence>
<dbReference type="FunFam" id="3.40.50.2300:FF:000001">
    <property type="entry name" value="DNA-binding response regulator PhoB"/>
    <property type="match status" value="1"/>
</dbReference>
<dbReference type="OrthoDB" id="9790442at2"/>
<dbReference type="InterPro" id="IPR039420">
    <property type="entry name" value="WalR-like"/>
</dbReference>
<dbReference type="SUPFAM" id="SSF52172">
    <property type="entry name" value="CheY-like"/>
    <property type="match status" value="1"/>
</dbReference>
<dbReference type="InterPro" id="IPR001789">
    <property type="entry name" value="Sig_transdc_resp-reg_receiver"/>
</dbReference>
<accession>A0A1D7QYE7</accession>
<evidence type="ECO:0000259" key="10">
    <source>
        <dbReference type="PROSITE" id="PS51755"/>
    </source>
</evidence>
<dbReference type="EMBL" id="CP012502">
    <property type="protein sequence ID" value="AOM83998.1"/>
    <property type="molecule type" value="Genomic_DNA"/>
</dbReference>
<comment type="subcellular location">
    <subcellularLocation>
        <location evidence="1">Cytoplasm</location>
    </subcellularLocation>
</comment>
<evidence type="ECO:0000256" key="1">
    <source>
        <dbReference type="ARBA" id="ARBA00004496"/>
    </source>
</evidence>
<evidence type="ECO:0000256" key="6">
    <source>
        <dbReference type="ARBA" id="ARBA00023163"/>
    </source>
</evidence>
<evidence type="ECO:0000313" key="12">
    <source>
        <dbReference type="Proteomes" id="UP000094463"/>
    </source>
</evidence>
<proteinExistence type="predicted"/>
<keyword evidence="6" id="KW-0804">Transcription</keyword>
<feature type="DNA-binding region" description="OmpR/PhoB-type" evidence="8">
    <location>
        <begin position="126"/>
        <end position="224"/>
    </location>
</feature>
<dbReference type="KEGG" id="bbev:BBEV_2660"/>
<dbReference type="Pfam" id="PF00486">
    <property type="entry name" value="Trans_reg_C"/>
    <property type="match status" value="1"/>
</dbReference>
<dbReference type="InterPro" id="IPR011006">
    <property type="entry name" value="CheY-like_superfamily"/>
</dbReference>
<dbReference type="Gene3D" id="1.10.10.10">
    <property type="entry name" value="Winged helix-like DNA-binding domain superfamily/Winged helix DNA-binding domain"/>
    <property type="match status" value="1"/>
</dbReference>
<gene>
    <name evidence="11" type="ORF">BBEV_2660</name>
</gene>
<dbReference type="AlphaFoldDB" id="A0A1D7QYE7"/>
<organism evidence="11 12">
    <name type="scientific">Salisediminibacterium beveridgei</name>
    <dbReference type="NCBI Taxonomy" id="632773"/>
    <lineage>
        <taxon>Bacteria</taxon>
        <taxon>Bacillati</taxon>
        <taxon>Bacillota</taxon>
        <taxon>Bacilli</taxon>
        <taxon>Bacillales</taxon>
        <taxon>Bacillaceae</taxon>
        <taxon>Salisediminibacterium</taxon>
    </lineage>
</organism>
<dbReference type="SMART" id="SM00448">
    <property type="entry name" value="REC"/>
    <property type="match status" value="1"/>
</dbReference>
<evidence type="ECO:0000256" key="8">
    <source>
        <dbReference type="PROSITE-ProRule" id="PRU01091"/>
    </source>
</evidence>
<name>A0A1D7QYE7_9BACI</name>
<reference evidence="11 12" key="1">
    <citation type="submission" date="2015-08" db="EMBL/GenBank/DDBJ databases">
        <title>The complete genome sequence of Bacillus beveridgei MLTeJB.</title>
        <authorList>
            <person name="Hanson T.E."/>
            <person name="Mesa C."/>
            <person name="Basesman S.M."/>
            <person name="Oremland R.S."/>
        </authorList>
    </citation>
    <scope>NUCLEOTIDE SEQUENCE [LARGE SCALE GENOMIC DNA]</scope>
    <source>
        <strain evidence="11 12">MLTeJB</strain>
    </source>
</reference>
<evidence type="ECO:0000256" key="3">
    <source>
        <dbReference type="ARBA" id="ARBA00023012"/>
    </source>
</evidence>
<keyword evidence="5 8" id="KW-0238">DNA-binding</keyword>
<dbReference type="Pfam" id="PF00072">
    <property type="entry name" value="Response_reg"/>
    <property type="match status" value="1"/>
</dbReference>
<dbReference type="PROSITE" id="PS50110">
    <property type="entry name" value="RESPONSE_REGULATORY"/>
    <property type="match status" value="1"/>
</dbReference>
<feature type="modified residue" description="4-aspartylphosphate" evidence="7">
    <location>
        <position position="51"/>
    </location>
</feature>